<dbReference type="InterPro" id="IPR001810">
    <property type="entry name" value="F-box_dom"/>
</dbReference>
<dbReference type="HOGENOM" id="CLU_010790_2_0_1"/>
<dbReference type="Pfam" id="PF00646">
    <property type="entry name" value="F-box"/>
    <property type="match status" value="1"/>
</dbReference>
<evidence type="ECO:0000256" key="1">
    <source>
        <dbReference type="SAM" id="MobiDB-lite"/>
    </source>
</evidence>
<evidence type="ECO:0000313" key="3">
    <source>
        <dbReference type="EMBL" id="KDR85510.1"/>
    </source>
</evidence>
<accession>A0A067TQP1</accession>
<dbReference type="CDD" id="cd09917">
    <property type="entry name" value="F-box_SF"/>
    <property type="match status" value="1"/>
</dbReference>
<feature type="domain" description="F-box" evidence="2">
    <location>
        <begin position="54"/>
        <end position="103"/>
    </location>
</feature>
<protein>
    <recommendedName>
        <fullName evidence="2">F-box domain-containing protein</fullName>
    </recommendedName>
</protein>
<organism evidence="3 4">
    <name type="scientific">Galerina marginata (strain CBS 339.88)</name>
    <dbReference type="NCBI Taxonomy" id="685588"/>
    <lineage>
        <taxon>Eukaryota</taxon>
        <taxon>Fungi</taxon>
        <taxon>Dikarya</taxon>
        <taxon>Basidiomycota</taxon>
        <taxon>Agaricomycotina</taxon>
        <taxon>Agaricomycetes</taxon>
        <taxon>Agaricomycetidae</taxon>
        <taxon>Agaricales</taxon>
        <taxon>Agaricineae</taxon>
        <taxon>Strophariaceae</taxon>
        <taxon>Galerina</taxon>
    </lineage>
</organism>
<dbReference type="SUPFAM" id="SSF81383">
    <property type="entry name" value="F-box domain"/>
    <property type="match status" value="1"/>
</dbReference>
<keyword evidence="4" id="KW-1185">Reference proteome</keyword>
<dbReference type="OrthoDB" id="2322499at2759"/>
<feature type="region of interest" description="Disordered" evidence="1">
    <location>
        <begin position="1"/>
        <end position="53"/>
    </location>
</feature>
<dbReference type="EMBL" id="KL142367">
    <property type="protein sequence ID" value="KDR85510.1"/>
    <property type="molecule type" value="Genomic_DNA"/>
</dbReference>
<reference evidence="4" key="1">
    <citation type="journal article" date="2014" name="Proc. Natl. Acad. Sci. U.S.A.">
        <title>Extensive sampling of basidiomycete genomes demonstrates inadequacy of the white-rot/brown-rot paradigm for wood decay fungi.</title>
        <authorList>
            <person name="Riley R."/>
            <person name="Salamov A.A."/>
            <person name="Brown D.W."/>
            <person name="Nagy L.G."/>
            <person name="Floudas D."/>
            <person name="Held B.W."/>
            <person name="Levasseur A."/>
            <person name="Lombard V."/>
            <person name="Morin E."/>
            <person name="Otillar R."/>
            <person name="Lindquist E.A."/>
            <person name="Sun H."/>
            <person name="LaButti K.M."/>
            <person name="Schmutz J."/>
            <person name="Jabbour D."/>
            <person name="Luo H."/>
            <person name="Baker S.E."/>
            <person name="Pisabarro A.G."/>
            <person name="Walton J.D."/>
            <person name="Blanchette R.A."/>
            <person name="Henrissat B."/>
            <person name="Martin F."/>
            <person name="Cullen D."/>
            <person name="Hibbett D.S."/>
            <person name="Grigoriev I.V."/>
        </authorList>
    </citation>
    <scope>NUCLEOTIDE SEQUENCE [LARGE SCALE GENOMIC DNA]</scope>
    <source>
        <strain evidence="4">CBS 339.88</strain>
    </source>
</reference>
<gene>
    <name evidence="3" type="ORF">GALMADRAFT_234422</name>
</gene>
<name>A0A067TQP1_GALM3</name>
<dbReference type="Proteomes" id="UP000027222">
    <property type="component" value="Unassembled WGS sequence"/>
</dbReference>
<feature type="compositionally biased region" description="Basic and acidic residues" evidence="1">
    <location>
        <begin position="1"/>
        <end position="10"/>
    </location>
</feature>
<dbReference type="InterPro" id="IPR036047">
    <property type="entry name" value="F-box-like_dom_sf"/>
</dbReference>
<dbReference type="SMART" id="SM00256">
    <property type="entry name" value="FBOX"/>
    <property type="match status" value="1"/>
</dbReference>
<evidence type="ECO:0000259" key="2">
    <source>
        <dbReference type="PROSITE" id="PS50181"/>
    </source>
</evidence>
<dbReference type="AlphaFoldDB" id="A0A067TQP1"/>
<dbReference type="STRING" id="685588.A0A067TQP1"/>
<proteinExistence type="predicted"/>
<evidence type="ECO:0000313" key="4">
    <source>
        <dbReference type="Proteomes" id="UP000027222"/>
    </source>
</evidence>
<sequence>MPESGKEAKGTKTRKKPKSKSYVDDVEASSAQPKFGASGQQKSNTGHGRKTRRLAELPGMPLDILFEIFGHLQPYDLLKLTRTTKDFRRLLLNKSSVSVWKATLDGVPGLPECPSTMSIPAWVNLVFSPHCHYCLAQTRHVEWRFRVRMCAKCVKEHLHDLGKIFYSGKDFKQVNGLPYSRYEALIPTRNMRNAKLYLPSDMEVIKQEYGALQGDEPRKQYILDRTRTNAGILEHAQRCEIWEQSQLKNRDAEIRHLKEERLAAIVQKLEELGWGKDVAGIRYPDSLFNVKKVNQTQPLTERIWANIKDDVLEYMRQMREKRLKREFDATVRARKYIAIEALRGYKNSKVSENLVMPGPPDYCDFDTVKEILNRPADVEVNLSSFEPNVILLPELITGWRKKIDGLLMQVVKQAKSTLPQEETLCYDDFSEEYYYRKTKTLNYPNMELSDEELLKKLKLASTVFSCRRCNPPNDSGCDDFYYYDEDWYYPPSMSKPLFYPQVLGHHCLTLTSTDFSDWAPSDPSKAFSHGDEMERSPWSCSLLTFDAYGSTKAEEVIRLCGLDPMKATAEDMDNLDLALACRLCPRDPQTGLIANNEDEPFKDGVVHPLYSWRAAIRHRQDCHDRSSFVKFRREELPDGIITAENNHRLKHVCEWFCLHCRDTNNEWDLETVEKVKRYFKIRHKDYPSPVMNRDYFRHFSGPNVEASQPSFFICKKNDQLSVFEPPVLDEDDEGDQNLLQLVRKWRDAC</sequence>
<dbReference type="PROSITE" id="PS50181">
    <property type="entry name" value="FBOX"/>
    <property type="match status" value="1"/>
</dbReference>